<dbReference type="RefSeq" id="WP_075756290.1">
    <property type="nucleotide sequence ID" value="NZ_CP146991.1"/>
</dbReference>
<evidence type="ECO:0000313" key="8">
    <source>
        <dbReference type="EMBL" id="CVK19119.1"/>
    </source>
</evidence>
<dbReference type="InterPro" id="IPR010432">
    <property type="entry name" value="RDD"/>
</dbReference>
<dbReference type="EMBL" id="FCOW01000008">
    <property type="protein sequence ID" value="CVK19119.1"/>
    <property type="molecule type" value="Genomic_DNA"/>
</dbReference>
<evidence type="ECO:0000259" key="7">
    <source>
        <dbReference type="Pfam" id="PF06271"/>
    </source>
</evidence>
<evidence type="ECO:0000313" key="9">
    <source>
        <dbReference type="Proteomes" id="UP000245702"/>
    </source>
</evidence>
<keyword evidence="9" id="KW-1185">Reference proteome</keyword>
<evidence type="ECO:0000256" key="4">
    <source>
        <dbReference type="ARBA" id="ARBA00022989"/>
    </source>
</evidence>
<organism evidence="8 9">
    <name type="scientific">Sporomusa sphaeroides DSM 2875</name>
    <dbReference type="NCBI Taxonomy" id="1337886"/>
    <lineage>
        <taxon>Bacteria</taxon>
        <taxon>Bacillati</taxon>
        <taxon>Bacillota</taxon>
        <taxon>Negativicutes</taxon>
        <taxon>Selenomonadales</taxon>
        <taxon>Sporomusaceae</taxon>
        <taxon>Sporomusa</taxon>
    </lineage>
</organism>
<feature type="transmembrane region" description="Helical" evidence="6">
    <location>
        <begin position="45"/>
        <end position="64"/>
    </location>
</feature>
<comment type="subcellular location">
    <subcellularLocation>
        <location evidence="1">Cell membrane</location>
        <topology evidence="1">Multi-pass membrane protein</topology>
    </subcellularLocation>
</comment>
<feature type="transmembrane region" description="Helical" evidence="6">
    <location>
        <begin position="21"/>
        <end position="39"/>
    </location>
</feature>
<feature type="transmembrane region" description="Helical" evidence="6">
    <location>
        <begin position="126"/>
        <end position="149"/>
    </location>
</feature>
<dbReference type="InterPro" id="IPR051791">
    <property type="entry name" value="Pra-immunoreactive"/>
</dbReference>
<comment type="caution">
    <text evidence="8">The sequence shown here is derived from an EMBL/GenBank/DDBJ whole genome shotgun (WGS) entry which is preliminary data.</text>
</comment>
<evidence type="ECO:0000256" key="5">
    <source>
        <dbReference type="ARBA" id="ARBA00023136"/>
    </source>
</evidence>
<keyword evidence="3 6" id="KW-0812">Transmembrane</keyword>
<keyword evidence="2" id="KW-1003">Cell membrane</keyword>
<evidence type="ECO:0000256" key="2">
    <source>
        <dbReference type="ARBA" id="ARBA00022475"/>
    </source>
</evidence>
<name>A0ABM9W1X0_9FIRM</name>
<dbReference type="PANTHER" id="PTHR36115">
    <property type="entry name" value="PROLINE-RICH ANTIGEN HOMOLOG-RELATED"/>
    <property type="match status" value="1"/>
</dbReference>
<protein>
    <submittedName>
        <fullName evidence="8">RDD family protein</fullName>
    </submittedName>
</protein>
<evidence type="ECO:0000256" key="6">
    <source>
        <dbReference type="SAM" id="Phobius"/>
    </source>
</evidence>
<reference evidence="8 9" key="1">
    <citation type="submission" date="2016-01" db="EMBL/GenBank/DDBJ databases">
        <authorList>
            <person name="Brown R."/>
        </authorList>
    </citation>
    <scope>NUCLEOTIDE SEQUENCE [LARGE SCALE GENOMIC DNA]</scope>
    <source>
        <strain evidence="8">Sporomusa sphaeroides DSM 2875</strain>
    </source>
</reference>
<evidence type="ECO:0000256" key="3">
    <source>
        <dbReference type="ARBA" id="ARBA00022692"/>
    </source>
</evidence>
<keyword evidence="4 6" id="KW-1133">Transmembrane helix</keyword>
<feature type="transmembrane region" description="Helical" evidence="6">
    <location>
        <begin position="99"/>
        <end position="120"/>
    </location>
</feature>
<keyword evidence="5 6" id="KW-0472">Membrane</keyword>
<dbReference type="Pfam" id="PF06271">
    <property type="entry name" value="RDD"/>
    <property type="match status" value="1"/>
</dbReference>
<proteinExistence type="predicted"/>
<sequence length="163" mass="18090">MQEDIQVQHRKPEYAGFWLRLGANLIDGFLFGGVSWVLGKLVQGSVVETALPFVFAIVVIWFNSSKYQGTPGKMCMEIKITDLAGKRISFLRSLGRSCVYYPFLLLQMLGFIYSVAAFSAGNSGEALIGAFIFLVCSIIPLVGIVMIVFTSRRQALHDKFPIL</sequence>
<feature type="domain" description="RDD" evidence="7">
    <location>
        <begin position="14"/>
        <end position="160"/>
    </location>
</feature>
<dbReference type="Proteomes" id="UP000245702">
    <property type="component" value="Unassembled WGS sequence"/>
</dbReference>
<gene>
    <name evidence="8" type="ORF">SSPH_01766</name>
</gene>
<evidence type="ECO:0000256" key="1">
    <source>
        <dbReference type="ARBA" id="ARBA00004651"/>
    </source>
</evidence>
<accession>A0ABM9W1X0</accession>
<dbReference type="PANTHER" id="PTHR36115:SF6">
    <property type="entry name" value="PROLINE-RICH ANTIGEN HOMOLOG"/>
    <property type="match status" value="1"/>
</dbReference>